<name>A0ACD5IIU1_9PROT</name>
<proteinExistence type="predicted"/>
<evidence type="ECO:0000313" key="2">
    <source>
        <dbReference type="Proteomes" id="UP001196097"/>
    </source>
</evidence>
<evidence type="ECO:0000313" key="1">
    <source>
        <dbReference type="EMBL" id="XRP73745.1"/>
    </source>
</evidence>
<dbReference type="EMBL" id="CP130946">
    <property type="protein sequence ID" value="XRP73745.1"/>
    <property type="molecule type" value="Genomic_DNA"/>
</dbReference>
<dbReference type="Proteomes" id="UP001196097">
    <property type="component" value="Chromosome"/>
</dbReference>
<sequence length="282" mass="31108">MMDKKSLPIHPLVDWMASRSSSVAEASTELALHQEVMAGACAITVEQFGRIRAILSVSELPNGEVPPSILDAQKDIMSHANDPAHLERLLAEAFPNMLYDAEQIIINIENIRGDLSPETIANRAFFFNSCREIMAAILSSVRKEKALQALAVVMDGLKSLEENPIVMDAPWVSDFMTRLAADIGRSIDPHEVIASVAKTNGATKAANIRHAASAEIRLRVAKEWEQRKSKNPKLSKNKAAEDIAPLAIAWNIELDAKLLTLTTEEKAKAQVRDWLKERKTAI</sequence>
<accession>A0ACD5IIU1</accession>
<protein>
    <submittedName>
        <fullName evidence="1">Uncharacterized protein</fullName>
    </submittedName>
</protein>
<organism evidence="1 2">
    <name type="scientific">Acidithiobacillus ferruginosus</name>
    <dbReference type="NCBI Taxonomy" id="3063951"/>
    <lineage>
        <taxon>Bacteria</taxon>
        <taxon>Pseudomonadati</taxon>
        <taxon>Pseudomonadota</taxon>
        <taxon>Acidithiobacillia</taxon>
        <taxon>Acidithiobacillales</taxon>
        <taxon>Acidithiobacillaceae</taxon>
        <taxon>Acidithiobacillus</taxon>
    </lineage>
</organism>
<reference evidence="1 2" key="1">
    <citation type="journal article" date="2021" name="ISME J.">
        <title>Genomic evolution of the class Acidithiobacillia: deep-branching Proteobacteria living in extreme acidic conditions.</title>
        <authorList>
            <person name="Moya-Beltran A."/>
            <person name="Beard S."/>
            <person name="Rojas-Villalobos C."/>
            <person name="Issotta F."/>
            <person name="Gallardo Y."/>
            <person name="Ulloa R."/>
            <person name="Giaveno A."/>
            <person name="Degli Esposti M."/>
            <person name="Johnson D.B."/>
            <person name="Quatrini R."/>
        </authorList>
    </citation>
    <scope>NUCLEOTIDE SEQUENCE [LARGE SCALE GENOMIC DNA]</scope>
    <source>
        <strain evidence="1 2">CF3</strain>
    </source>
</reference>
<gene>
    <name evidence="1" type="ORF">HF292_003600</name>
</gene>
<keyword evidence="2" id="KW-1185">Reference proteome</keyword>